<dbReference type="Pfam" id="PF25963">
    <property type="entry name" value="Beta-barrel_AAEA"/>
    <property type="match status" value="1"/>
</dbReference>
<evidence type="ECO:0000313" key="5">
    <source>
        <dbReference type="Proteomes" id="UP001319874"/>
    </source>
</evidence>
<dbReference type="PANTHER" id="PTHR30386:SF24">
    <property type="entry name" value="MULTIDRUG RESISTANCE EFFLUX PUMP"/>
    <property type="match status" value="1"/>
</dbReference>
<dbReference type="Proteomes" id="UP001319874">
    <property type="component" value="Plasmid pPT365"/>
</dbReference>
<dbReference type="InterPro" id="IPR058625">
    <property type="entry name" value="MdtA-like_BSH"/>
</dbReference>
<feature type="signal peptide" evidence="1">
    <location>
        <begin position="1"/>
        <end position="20"/>
    </location>
</feature>
<accession>A0ABM7U355</accession>
<dbReference type="InterPro" id="IPR050739">
    <property type="entry name" value="MFP"/>
</dbReference>
<dbReference type="InterPro" id="IPR058634">
    <property type="entry name" value="AaeA-lik-b-barrel"/>
</dbReference>
<keyword evidence="1" id="KW-0732">Signal</keyword>
<evidence type="ECO:0000256" key="1">
    <source>
        <dbReference type="SAM" id="SignalP"/>
    </source>
</evidence>
<dbReference type="SUPFAM" id="SSF111369">
    <property type="entry name" value="HlyD-like secretion proteins"/>
    <property type="match status" value="2"/>
</dbReference>
<keyword evidence="4" id="KW-0614">Plasmid</keyword>
<proteinExistence type="predicted"/>
<dbReference type="Pfam" id="PF25917">
    <property type="entry name" value="BSH_RND"/>
    <property type="match status" value="1"/>
</dbReference>
<dbReference type="Gene3D" id="1.10.287.470">
    <property type="entry name" value="Helix hairpin bin"/>
    <property type="match status" value="1"/>
</dbReference>
<dbReference type="Gene3D" id="2.40.50.100">
    <property type="match status" value="1"/>
</dbReference>
<name>A0ABM7U355_9BURK</name>
<dbReference type="PANTHER" id="PTHR30386">
    <property type="entry name" value="MEMBRANE FUSION SUBUNIT OF EMRAB-TOLC MULTIDRUG EFFLUX PUMP"/>
    <property type="match status" value="1"/>
</dbReference>
<evidence type="ECO:0000259" key="3">
    <source>
        <dbReference type="Pfam" id="PF25963"/>
    </source>
</evidence>
<dbReference type="RefSeq" id="WP_229518106.1">
    <property type="nucleotide sequence ID" value="NZ_AP024959.1"/>
</dbReference>
<reference evidence="4 5" key="1">
    <citation type="journal article" date="2022" name="Front. Microbiol.">
        <title>Identification and characterization of a novel class of self-sufficient cytochrome P450 hydroxylase involved in cyclohexanecarboxylate degradation in Paraburkholderia terrae strain KU-64.</title>
        <authorList>
            <person name="Yamamoto T."/>
            <person name="Hasegawa Y."/>
            <person name="Iwaki H."/>
        </authorList>
    </citation>
    <scope>NUCLEOTIDE SEQUENCE [LARGE SCALE GENOMIC DNA]</scope>
    <source>
        <strain evidence="4 5">KU-64</strain>
    </source>
</reference>
<feature type="chain" id="PRO_5047237503" evidence="1">
    <location>
        <begin position="21"/>
        <end position="350"/>
    </location>
</feature>
<gene>
    <name evidence="4" type="ORF">PTKU64_90960</name>
</gene>
<evidence type="ECO:0000259" key="2">
    <source>
        <dbReference type="Pfam" id="PF25917"/>
    </source>
</evidence>
<evidence type="ECO:0000313" key="4">
    <source>
        <dbReference type="EMBL" id="BCZ85421.1"/>
    </source>
</evidence>
<feature type="domain" description="Multidrug resistance protein MdtA-like barrel-sandwich hybrid" evidence="2">
    <location>
        <begin position="50"/>
        <end position="243"/>
    </location>
</feature>
<sequence>MSLPRPAKVAIAIVLVSACAASLYLYDHDEGRSPEQTTTDAYIVTDSTFVAPKVAGNISDVLVEDNAIVQKGQLLAVIDDRDFAVALDSAKADVVNAQADVARLEASTIQQQSLIQQASAAIVGDVASVNFAAANSRRYLNLAKDGSGTIQEQQQAESALQIANARQSQDIAARDAAQHQLNVLLAQTKQAAASVAKAEAALHAAELNLSYTRIVAPIDGTVGQRTVRTGAYVHVGTPLLAVVPLQEAYVEANFRETQLQHVKPGQAVTIRIDMLSGTIIHGHVNSLAPASGIAFSPIAPDNATGNFTKVVQRLPVKITIDPDQPAASRLRVGISVVPTVHTDTARSAPT</sequence>
<organism evidence="4 5">
    <name type="scientific">Paraburkholderia terrae</name>
    <dbReference type="NCBI Taxonomy" id="311230"/>
    <lineage>
        <taxon>Bacteria</taxon>
        <taxon>Pseudomonadati</taxon>
        <taxon>Pseudomonadota</taxon>
        <taxon>Betaproteobacteria</taxon>
        <taxon>Burkholderiales</taxon>
        <taxon>Burkholderiaceae</taxon>
        <taxon>Paraburkholderia</taxon>
    </lineage>
</organism>
<keyword evidence="5" id="KW-1185">Reference proteome</keyword>
<feature type="domain" description="p-hydroxybenzoic acid efflux pump subunit AaeA-like beta-barrel" evidence="3">
    <location>
        <begin position="249"/>
        <end position="333"/>
    </location>
</feature>
<geneLocation type="plasmid" evidence="4 5">
    <name>pPT365</name>
</geneLocation>
<dbReference type="PROSITE" id="PS51257">
    <property type="entry name" value="PROKAR_LIPOPROTEIN"/>
    <property type="match status" value="1"/>
</dbReference>
<protein>
    <submittedName>
        <fullName evidence="4">Secretion protein</fullName>
    </submittedName>
</protein>
<dbReference type="Gene3D" id="2.40.30.170">
    <property type="match status" value="1"/>
</dbReference>
<dbReference type="EMBL" id="AP024959">
    <property type="protein sequence ID" value="BCZ85421.1"/>
    <property type="molecule type" value="Genomic_DNA"/>
</dbReference>